<name>A0A6C0U433_9GAMM</name>
<evidence type="ECO:0000256" key="1">
    <source>
        <dbReference type="ARBA" id="ARBA00022491"/>
    </source>
</evidence>
<evidence type="ECO:0000313" key="8">
    <source>
        <dbReference type="Proteomes" id="UP000477680"/>
    </source>
</evidence>
<keyword evidence="1" id="KW-0678">Repressor</keyword>
<dbReference type="SUPFAM" id="SSF48498">
    <property type="entry name" value="Tetracyclin repressor-like, C-terminal domain"/>
    <property type="match status" value="1"/>
</dbReference>
<reference evidence="7 8" key="1">
    <citation type="submission" date="2020-02" db="EMBL/GenBank/DDBJ databases">
        <title>Genome sequencing for Kineobactrum sp. M2.</title>
        <authorList>
            <person name="Park S.-J."/>
        </authorList>
    </citation>
    <scope>NUCLEOTIDE SEQUENCE [LARGE SCALE GENOMIC DNA]</scope>
    <source>
        <strain evidence="7 8">M2</strain>
    </source>
</reference>
<evidence type="ECO:0000256" key="5">
    <source>
        <dbReference type="PROSITE-ProRule" id="PRU00335"/>
    </source>
</evidence>
<dbReference type="InterPro" id="IPR036271">
    <property type="entry name" value="Tet_transcr_reg_TetR-rel_C_sf"/>
</dbReference>
<dbReference type="KEGG" id="kim:G3T16_06680"/>
<dbReference type="Proteomes" id="UP000477680">
    <property type="component" value="Chromosome"/>
</dbReference>
<dbReference type="PROSITE" id="PS50977">
    <property type="entry name" value="HTH_TETR_2"/>
    <property type="match status" value="1"/>
</dbReference>
<evidence type="ECO:0000259" key="6">
    <source>
        <dbReference type="PROSITE" id="PS50977"/>
    </source>
</evidence>
<dbReference type="AlphaFoldDB" id="A0A6C0U433"/>
<keyword evidence="8" id="KW-1185">Reference proteome</keyword>
<dbReference type="InterPro" id="IPR023772">
    <property type="entry name" value="DNA-bd_HTH_TetR-type_CS"/>
</dbReference>
<dbReference type="PROSITE" id="PS01081">
    <property type="entry name" value="HTH_TETR_1"/>
    <property type="match status" value="1"/>
</dbReference>
<dbReference type="GO" id="GO:0003700">
    <property type="term" value="F:DNA-binding transcription factor activity"/>
    <property type="evidence" value="ECO:0007669"/>
    <property type="project" value="TreeGrafter"/>
</dbReference>
<feature type="DNA-binding region" description="H-T-H motif" evidence="5">
    <location>
        <begin position="49"/>
        <end position="68"/>
    </location>
</feature>
<protein>
    <submittedName>
        <fullName evidence="7">TetR family transcriptional regulator</fullName>
    </submittedName>
</protein>
<dbReference type="Pfam" id="PF08361">
    <property type="entry name" value="TetR_C_2"/>
    <property type="match status" value="1"/>
</dbReference>
<dbReference type="PRINTS" id="PR00455">
    <property type="entry name" value="HTHTETR"/>
</dbReference>
<dbReference type="InterPro" id="IPR050109">
    <property type="entry name" value="HTH-type_TetR-like_transc_reg"/>
</dbReference>
<keyword evidence="4" id="KW-0804">Transcription</keyword>
<dbReference type="InterPro" id="IPR013572">
    <property type="entry name" value="Tscrpt_reg_MAATS_C"/>
</dbReference>
<dbReference type="InterPro" id="IPR009057">
    <property type="entry name" value="Homeodomain-like_sf"/>
</dbReference>
<evidence type="ECO:0000313" key="7">
    <source>
        <dbReference type="EMBL" id="QIB65135.1"/>
    </source>
</evidence>
<dbReference type="PANTHER" id="PTHR30055">
    <property type="entry name" value="HTH-TYPE TRANSCRIPTIONAL REGULATOR RUTR"/>
    <property type="match status" value="1"/>
</dbReference>
<sequence length="228" mass="25794">MLNSRHGVHYKLAEKIMARRTKEDALKTREHIVDAAVTVFHERGVARPSLTDIAKLAGVTRGAIYGHFKNKADLVNALTARIRLPADTLCETDPERLRKDPLGELRSRWLELYTEVAHNREWQLILDIIFHRIELVTESGEIHQRMEEGRGTAIEHMRNMLQLAVEAGQLDQDLDIKLAAAVLHGALVGVLEDWLLQPDAYNLAKMGERNVGALFDMLRLSSALRKPT</sequence>
<dbReference type="PANTHER" id="PTHR30055:SF240">
    <property type="entry name" value="HTH-TYPE TRANSCRIPTIONAL REGULATOR ACRR"/>
    <property type="match status" value="1"/>
</dbReference>
<feature type="domain" description="HTH tetR-type" evidence="6">
    <location>
        <begin position="26"/>
        <end position="86"/>
    </location>
</feature>
<keyword evidence="3 5" id="KW-0238">DNA-binding</keyword>
<dbReference type="GO" id="GO:0000976">
    <property type="term" value="F:transcription cis-regulatory region binding"/>
    <property type="evidence" value="ECO:0007669"/>
    <property type="project" value="TreeGrafter"/>
</dbReference>
<evidence type="ECO:0000256" key="2">
    <source>
        <dbReference type="ARBA" id="ARBA00023015"/>
    </source>
</evidence>
<dbReference type="InterPro" id="IPR001647">
    <property type="entry name" value="HTH_TetR"/>
</dbReference>
<dbReference type="SUPFAM" id="SSF46689">
    <property type="entry name" value="Homeodomain-like"/>
    <property type="match status" value="1"/>
</dbReference>
<dbReference type="Pfam" id="PF00440">
    <property type="entry name" value="TetR_N"/>
    <property type="match status" value="1"/>
</dbReference>
<dbReference type="Gene3D" id="1.10.357.10">
    <property type="entry name" value="Tetracycline Repressor, domain 2"/>
    <property type="match status" value="1"/>
</dbReference>
<gene>
    <name evidence="7" type="ORF">G3T16_06680</name>
</gene>
<keyword evidence="2" id="KW-0805">Transcription regulation</keyword>
<proteinExistence type="predicted"/>
<evidence type="ECO:0000256" key="4">
    <source>
        <dbReference type="ARBA" id="ARBA00023163"/>
    </source>
</evidence>
<dbReference type="EMBL" id="CP048711">
    <property type="protein sequence ID" value="QIB65135.1"/>
    <property type="molecule type" value="Genomic_DNA"/>
</dbReference>
<accession>A0A6C0U433</accession>
<organism evidence="7 8">
    <name type="scientific">Kineobactrum salinum</name>
    <dbReference type="NCBI Taxonomy" id="2708301"/>
    <lineage>
        <taxon>Bacteria</taxon>
        <taxon>Pseudomonadati</taxon>
        <taxon>Pseudomonadota</taxon>
        <taxon>Gammaproteobacteria</taxon>
        <taxon>Cellvibrionales</taxon>
        <taxon>Halieaceae</taxon>
        <taxon>Kineobactrum</taxon>
    </lineage>
</organism>
<evidence type="ECO:0000256" key="3">
    <source>
        <dbReference type="ARBA" id="ARBA00023125"/>
    </source>
</evidence>
<dbReference type="RefSeq" id="WP_163494376.1">
    <property type="nucleotide sequence ID" value="NZ_CP048711.1"/>
</dbReference>